<dbReference type="GO" id="GO:0000156">
    <property type="term" value="F:phosphorelay response regulator activity"/>
    <property type="evidence" value="ECO:0007669"/>
    <property type="project" value="TreeGrafter"/>
</dbReference>
<dbReference type="InterPro" id="IPR001867">
    <property type="entry name" value="OmpR/PhoB-type_DNA-bd"/>
</dbReference>
<reference evidence="12 13" key="1">
    <citation type="submission" date="2020-01" db="EMBL/GenBank/DDBJ databases">
        <title>Anaeroalcalibacter tamaniensis gen. nov., sp. nov., moderately halophilic strictly anaerobic fermenter bacterium from mud volcano of Taman peninsula.</title>
        <authorList>
            <person name="Frolova A."/>
            <person name="Merkel A.Y."/>
            <person name="Slobodkin A.I."/>
        </authorList>
    </citation>
    <scope>NUCLEOTIDE SEQUENCE [LARGE SCALE GENOMIC DNA]</scope>
    <source>
        <strain evidence="12 13">F-3ap</strain>
    </source>
</reference>
<evidence type="ECO:0000256" key="1">
    <source>
        <dbReference type="ARBA" id="ARBA00018672"/>
    </source>
</evidence>
<evidence type="ECO:0000313" key="13">
    <source>
        <dbReference type="Proteomes" id="UP000461585"/>
    </source>
</evidence>
<gene>
    <name evidence="12" type="ORF">GXN74_08465</name>
</gene>
<dbReference type="InterPro" id="IPR016032">
    <property type="entry name" value="Sig_transdc_resp-reg_C-effctor"/>
</dbReference>
<dbReference type="FunFam" id="1.10.10.10:FF:000018">
    <property type="entry name" value="DNA-binding response regulator ResD"/>
    <property type="match status" value="1"/>
</dbReference>
<evidence type="ECO:0000256" key="4">
    <source>
        <dbReference type="ARBA" id="ARBA00023015"/>
    </source>
</evidence>
<dbReference type="InterPro" id="IPR036388">
    <property type="entry name" value="WH-like_DNA-bd_sf"/>
</dbReference>
<dbReference type="GO" id="GO:0006355">
    <property type="term" value="P:regulation of DNA-templated transcription"/>
    <property type="evidence" value="ECO:0007669"/>
    <property type="project" value="InterPro"/>
</dbReference>
<evidence type="ECO:0000256" key="2">
    <source>
        <dbReference type="ARBA" id="ARBA00022553"/>
    </source>
</evidence>
<dbReference type="FunFam" id="3.40.50.2300:FF:000001">
    <property type="entry name" value="DNA-binding response regulator PhoB"/>
    <property type="match status" value="1"/>
</dbReference>
<evidence type="ECO:0000256" key="8">
    <source>
        <dbReference type="PROSITE-ProRule" id="PRU00169"/>
    </source>
</evidence>
<comment type="function">
    <text evidence="7">May play the central regulatory role in sporulation. It may be an element of the effector pathway responsible for the activation of sporulation genes in response to nutritional stress. Spo0A may act in concert with spo0H (a sigma factor) to control the expression of some genes that are critical to the sporulation process.</text>
</comment>
<dbReference type="GO" id="GO:0005829">
    <property type="term" value="C:cytosol"/>
    <property type="evidence" value="ECO:0007669"/>
    <property type="project" value="TreeGrafter"/>
</dbReference>
<feature type="domain" description="OmpR/PhoB-type" evidence="11">
    <location>
        <begin position="140"/>
        <end position="238"/>
    </location>
</feature>
<accession>A0A7X5KN84</accession>
<keyword evidence="13" id="KW-1185">Reference proteome</keyword>
<dbReference type="CDD" id="cd00383">
    <property type="entry name" value="trans_reg_C"/>
    <property type="match status" value="1"/>
</dbReference>
<dbReference type="InterPro" id="IPR001789">
    <property type="entry name" value="Sig_transdc_resp-reg_receiver"/>
</dbReference>
<dbReference type="Gene3D" id="3.40.50.2300">
    <property type="match status" value="1"/>
</dbReference>
<dbReference type="InterPro" id="IPR011006">
    <property type="entry name" value="CheY-like_superfamily"/>
</dbReference>
<dbReference type="SMART" id="SM00862">
    <property type="entry name" value="Trans_reg_C"/>
    <property type="match status" value="1"/>
</dbReference>
<evidence type="ECO:0000256" key="6">
    <source>
        <dbReference type="ARBA" id="ARBA00023163"/>
    </source>
</evidence>
<dbReference type="Gene3D" id="1.10.10.10">
    <property type="entry name" value="Winged helix-like DNA-binding domain superfamily/Winged helix DNA-binding domain"/>
    <property type="match status" value="1"/>
</dbReference>
<dbReference type="PANTHER" id="PTHR48111:SF40">
    <property type="entry name" value="PHOSPHATE REGULON TRANSCRIPTIONAL REGULATORY PROTEIN PHOB"/>
    <property type="match status" value="1"/>
</dbReference>
<name>A0A7X5KN84_9FIRM</name>
<feature type="DNA-binding region" description="OmpR/PhoB-type" evidence="9">
    <location>
        <begin position="140"/>
        <end position="238"/>
    </location>
</feature>
<dbReference type="PANTHER" id="PTHR48111">
    <property type="entry name" value="REGULATOR OF RPOS"/>
    <property type="match status" value="1"/>
</dbReference>
<evidence type="ECO:0000256" key="5">
    <source>
        <dbReference type="ARBA" id="ARBA00023125"/>
    </source>
</evidence>
<comment type="caution">
    <text evidence="12">The sequence shown here is derived from an EMBL/GenBank/DDBJ whole genome shotgun (WGS) entry which is preliminary data.</text>
</comment>
<evidence type="ECO:0000256" key="3">
    <source>
        <dbReference type="ARBA" id="ARBA00023012"/>
    </source>
</evidence>
<dbReference type="GO" id="GO:0000976">
    <property type="term" value="F:transcription cis-regulatory region binding"/>
    <property type="evidence" value="ECO:0007669"/>
    <property type="project" value="TreeGrafter"/>
</dbReference>
<dbReference type="AlphaFoldDB" id="A0A7X5KN84"/>
<dbReference type="InterPro" id="IPR039420">
    <property type="entry name" value="WalR-like"/>
</dbReference>
<dbReference type="GO" id="GO:0032993">
    <property type="term" value="C:protein-DNA complex"/>
    <property type="evidence" value="ECO:0007669"/>
    <property type="project" value="TreeGrafter"/>
</dbReference>
<keyword evidence="4" id="KW-0805">Transcription regulation</keyword>
<dbReference type="Pfam" id="PF00072">
    <property type="entry name" value="Response_reg"/>
    <property type="match status" value="1"/>
</dbReference>
<keyword evidence="2 8" id="KW-0597">Phosphoprotein</keyword>
<dbReference type="EMBL" id="JAAEEH010000020">
    <property type="protein sequence ID" value="NDL67769.1"/>
    <property type="molecule type" value="Genomic_DNA"/>
</dbReference>
<evidence type="ECO:0000256" key="7">
    <source>
        <dbReference type="ARBA" id="ARBA00024867"/>
    </source>
</evidence>
<evidence type="ECO:0000313" key="12">
    <source>
        <dbReference type="EMBL" id="NDL67769.1"/>
    </source>
</evidence>
<sequence>MAQLRILTIDDEEHILELLRYTLEKNGDLVFQALDGEKGLEILDREAVDLVLLDLMLPGMDGLEVLRRIRSHPRHGNVPVIMLTARNEEIDTVLGLEMGADDYMGKPFGARELQARIKTVLRRTQPQEPKEQEKEPGEKETVAAYKDLRMDREKREVLLRGELLELPLKEFELLFLLLKNRGRVFDREQLLEKIWGYEYYGETRTVDVHIRNLRKKIELDDAHPEYIRTVRGVGYKIG</sequence>
<feature type="modified residue" description="4-aspartylphosphate" evidence="8">
    <location>
        <position position="54"/>
    </location>
</feature>
<dbReference type="SUPFAM" id="SSF52172">
    <property type="entry name" value="CheY-like"/>
    <property type="match status" value="1"/>
</dbReference>
<dbReference type="SUPFAM" id="SSF46894">
    <property type="entry name" value="C-terminal effector domain of the bipartite response regulators"/>
    <property type="match status" value="1"/>
</dbReference>
<keyword evidence="6" id="KW-0804">Transcription</keyword>
<keyword evidence="3" id="KW-0902">Two-component regulatory system</keyword>
<feature type="domain" description="Response regulatory" evidence="10">
    <location>
        <begin position="5"/>
        <end position="121"/>
    </location>
</feature>
<dbReference type="SMART" id="SM00448">
    <property type="entry name" value="REC"/>
    <property type="match status" value="1"/>
</dbReference>
<evidence type="ECO:0000259" key="11">
    <source>
        <dbReference type="PROSITE" id="PS51755"/>
    </source>
</evidence>
<organism evidence="12 13">
    <name type="scientific">Anaerotalea alkaliphila</name>
    <dbReference type="NCBI Taxonomy" id="2662126"/>
    <lineage>
        <taxon>Bacteria</taxon>
        <taxon>Bacillati</taxon>
        <taxon>Bacillota</taxon>
        <taxon>Clostridia</taxon>
        <taxon>Eubacteriales</taxon>
        <taxon>Anaerotalea</taxon>
    </lineage>
</organism>
<dbReference type="Pfam" id="PF00486">
    <property type="entry name" value="Trans_reg_C"/>
    <property type="match status" value="1"/>
</dbReference>
<proteinExistence type="predicted"/>
<keyword evidence="5 9" id="KW-0238">DNA-binding</keyword>
<protein>
    <recommendedName>
        <fullName evidence="1">Stage 0 sporulation protein A homolog</fullName>
    </recommendedName>
</protein>
<dbReference type="Gene3D" id="6.10.250.690">
    <property type="match status" value="1"/>
</dbReference>
<dbReference type="PROSITE" id="PS50110">
    <property type="entry name" value="RESPONSE_REGULATORY"/>
    <property type="match status" value="1"/>
</dbReference>
<evidence type="ECO:0000256" key="9">
    <source>
        <dbReference type="PROSITE-ProRule" id="PRU01091"/>
    </source>
</evidence>
<evidence type="ECO:0000259" key="10">
    <source>
        <dbReference type="PROSITE" id="PS50110"/>
    </source>
</evidence>
<dbReference type="Proteomes" id="UP000461585">
    <property type="component" value="Unassembled WGS sequence"/>
</dbReference>
<dbReference type="RefSeq" id="WP_162370496.1">
    <property type="nucleotide sequence ID" value="NZ_JAAEEH010000020.1"/>
</dbReference>
<dbReference type="PROSITE" id="PS51755">
    <property type="entry name" value="OMPR_PHOB"/>
    <property type="match status" value="1"/>
</dbReference>